<dbReference type="CDD" id="cd06223">
    <property type="entry name" value="PRTases_typeI"/>
    <property type="match status" value="1"/>
</dbReference>
<dbReference type="GO" id="GO:0052657">
    <property type="term" value="F:guanine phosphoribosyltransferase activity"/>
    <property type="evidence" value="ECO:0007669"/>
    <property type="project" value="RHEA"/>
</dbReference>
<dbReference type="GO" id="GO:0032263">
    <property type="term" value="P:GMP salvage"/>
    <property type="evidence" value="ECO:0007669"/>
    <property type="project" value="TreeGrafter"/>
</dbReference>
<proteinExistence type="predicted"/>
<protein>
    <submittedName>
        <fullName evidence="4">Hypoxanthine-guanine phosphoribosyltransferase</fullName>
        <ecNumber evidence="4">2.4.2.8</ecNumber>
    </submittedName>
</protein>
<dbReference type="AlphaFoldDB" id="A0A0A0BFK5"/>
<keyword evidence="4" id="KW-0808">Transferase</keyword>
<dbReference type="InterPro" id="IPR050408">
    <property type="entry name" value="HGPRT"/>
</dbReference>
<organism evidence="4 5">
    <name type="scientific">Methylophaga thiooxydans</name>
    <dbReference type="NCBI Taxonomy" id="392484"/>
    <lineage>
        <taxon>Bacteria</taxon>
        <taxon>Pseudomonadati</taxon>
        <taxon>Pseudomonadota</taxon>
        <taxon>Gammaproteobacteria</taxon>
        <taxon>Thiotrichales</taxon>
        <taxon>Piscirickettsiaceae</taxon>
        <taxon>Methylophaga</taxon>
    </lineage>
</organism>
<dbReference type="GO" id="GO:0005829">
    <property type="term" value="C:cytosol"/>
    <property type="evidence" value="ECO:0007669"/>
    <property type="project" value="TreeGrafter"/>
</dbReference>
<dbReference type="GO" id="GO:0046100">
    <property type="term" value="P:hypoxanthine metabolic process"/>
    <property type="evidence" value="ECO:0007669"/>
    <property type="project" value="TreeGrafter"/>
</dbReference>
<reference evidence="4 5" key="1">
    <citation type="submission" date="2014-09" db="EMBL/GenBank/DDBJ databases">
        <authorList>
            <person name="Grob C."/>
            <person name="Taubert M."/>
            <person name="Howat A.M."/>
            <person name="Burns O.J."/>
            <person name="Dixon J.L."/>
            <person name="Chen Y."/>
            <person name="Murrell J.C."/>
        </authorList>
    </citation>
    <scope>NUCLEOTIDE SEQUENCE [LARGE SCALE GENOMIC DNA]</scope>
    <source>
        <strain evidence="4">L4</strain>
    </source>
</reference>
<evidence type="ECO:0000256" key="1">
    <source>
        <dbReference type="ARBA" id="ARBA00048811"/>
    </source>
</evidence>
<dbReference type="InterPro" id="IPR000836">
    <property type="entry name" value="PRTase_dom"/>
</dbReference>
<dbReference type="Proteomes" id="UP000029999">
    <property type="component" value="Unassembled WGS sequence"/>
</dbReference>
<feature type="domain" description="Phosphoribosyltransferase" evidence="3">
    <location>
        <begin position="16"/>
        <end position="162"/>
    </location>
</feature>
<dbReference type="GO" id="GO:0004422">
    <property type="term" value="F:hypoxanthine phosphoribosyltransferase activity"/>
    <property type="evidence" value="ECO:0007669"/>
    <property type="project" value="TreeGrafter"/>
</dbReference>
<dbReference type="NCBIfam" id="NF006605">
    <property type="entry name" value="PRK09162.1"/>
    <property type="match status" value="1"/>
</dbReference>
<dbReference type="EMBL" id="JRQD01000004">
    <property type="protein sequence ID" value="KGM06472.1"/>
    <property type="molecule type" value="Genomic_DNA"/>
</dbReference>
<keyword evidence="4" id="KW-0328">Glycosyltransferase</keyword>
<dbReference type="GO" id="GO:0006178">
    <property type="term" value="P:guanine salvage"/>
    <property type="evidence" value="ECO:0007669"/>
    <property type="project" value="TreeGrafter"/>
</dbReference>
<evidence type="ECO:0000313" key="5">
    <source>
        <dbReference type="Proteomes" id="UP000029999"/>
    </source>
</evidence>
<dbReference type="PANTHER" id="PTHR43340">
    <property type="entry name" value="HYPOXANTHINE-GUANINE PHOSPHORIBOSYLTRANSFERASE"/>
    <property type="match status" value="1"/>
</dbReference>
<evidence type="ECO:0000256" key="2">
    <source>
        <dbReference type="ARBA" id="ARBA00049402"/>
    </source>
</evidence>
<gene>
    <name evidence="4" type="ORF">LP43_1694</name>
</gene>
<comment type="caution">
    <text evidence="4">The sequence shown here is derived from an EMBL/GenBank/DDBJ whole genome shotgun (WGS) entry which is preliminary data.</text>
</comment>
<dbReference type="RefSeq" id="WP_036314212.1">
    <property type="nucleotide sequence ID" value="NZ_JRQD01000004.1"/>
</dbReference>
<name>A0A0A0BFK5_9GAMM</name>
<dbReference type="GO" id="GO:0000287">
    <property type="term" value="F:magnesium ion binding"/>
    <property type="evidence" value="ECO:0007669"/>
    <property type="project" value="TreeGrafter"/>
</dbReference>
<dbReference type="STRING" id="392484.LP43_1694"/>
<dbReference type="SUPFAM" id="SSF53271">
    <property type="entry name" value="PRTase-like"/>
    <property type="match status" value="1"/>
</dbReference>
<evidence type="ECO:0000313" key="4">
    <source>
        <dbReference type="EMBL" id="KGM06472.1"/>
    </source>
</evidence>
<dbReference type="Pfam" id="PF00156">
    <property type="entry name" value="Pribosyltran"/>
    <property type="match status" value="1"/>
</dbReference>
<dbReference type="Gene3D" id="3.40.50.2020">
    <property type="match status" value="1"/>
</dbReference>
<comment type="catalytic activity">
    <reaction evidence="2">
        <text>IMP + diphosphate = hypoxanthine + 5-phospho-alpha-D-ribose 1-diphosphate</text>
        <dbReference type="Rhea" id="RHEA:17973"/>
        <dbReference type="ChEBI" id="CHEBI:17368"/>
        <dbReference type="ChEBI" id="CHEBI:33019"/>
        <dbReference type="ChEBI" id="CHEBI:58017"/>
        <dbReference type="ChEBI" id="CHEBI:58053"/>
        <dbReference type="EC" id="2.4.2.8"/>
    </reaction>
    <physiologicalReaction direction="right-to-left" evidence="2">
        <dbReference type="Rhea" id="RHEA:17975"/>
    </physiologicalReaction>
</comment>
<evidence type="ECO:0000259" key="3">
    <source>
        <dbReference type="Pfam" id="PF00156"/>
    </source>
</evidence>
<dbReference type="InterPro" id="IPR029057">
    <property type="entry name" value="PRTase-like"/>
</dbReference>
<comment type="catalytic activity">
    <reaction evidence="1">
        <text>GMP + diphosphate = guanine + 5-phospho-alpha-D-ribose 1-diphosphate</text>
        <dbReference type="Rhea" id="RHEA:25424"/>
        <dbReference type="ChEBI" id="CHEBI:16235"/>
        <dbReference type="ChEBI" id="CHEBI:33019"/>
        <dbReference type="ChEBI" id="CHEBI:58017"/>
        <dbReference type="ChEBI" id="CHEBI:58115"/>
        <dbReference type="EC" id="2.4.2.8"/>
    </reaction>
    <physiologicalReaction direction="right-to-left" evidence="1">
        <dbReference type="Rhea" id="RHEA:25426"/>
    </physiologicalReaction>
</comment>
<accession>A0A0A0BFK5</accession>
<sequence length="179" mass="20362">MTEYEAILAQSELLYSMHDINQAMDQLAHYLFKEYADKNPLMLCVMNGAVMTAGHLLPRLTFKMELDYIHASRYGDKTVGGDLLWRAEPNTEINNRHVVLIEDIYDEGITVTALRDYCTHAGALSVRCVTLLDKQRDQKVGPPPEYVGLTVPDRYVFGFGLDVEGYWRNLPAIYALKES</sequence>
<dbReference type="GO" id="GO:0032264">
    <property type="term" value="P:IMP salvage"/>
    <property type="evidence" value="ECO:0007669"/>
    <property type="project" value="TreeGrafter"/>
</dbReference>
<dbReference type="EC" id="2.4.2.8" evidence="4"/>
<dbReference type="PANTHER" id="PTHR43340:SF1">
    <property type="entry name" value="HYPOXANTHINE PHOSPHORIBOSYLTRANSFERASE"/>
    <property type="match status" value="1"/>
</dbReference>